<dbReference type="OrthoDB" id="295656at2759"/>
<dbReference type="GeneID" id="63784014"/>
<name>A0A1Y2FFI7_PROLT</name>
<evidence type="ECO:0000256" key="2">
    <source>
        <dbReference type="ARBA" id="ARBA00004496"/>
    </source>
</evidence>
<dbReference type="EMBL" id="MCFI01000009">
    <property type="protein sequence ID" value="ORY82708.1"/>
    <property type="molecule type" value="Genomic_DNA"/>
</dbReference>
<dbReference type="PROSITE" id="PS50250">
    <property type="entry name" value="PCI"/>
    <property type="match status" value="1"/>
</dbReference>
<protein>
    <recommendedName>
        <fullName evidence="4">COP9 signalosome complex subunit 4</fullName>
    </recommendedName>
</protein>
<dbReference type="Gene3D" id="1.10.10.10">
    <property type="entry name" value="Winged helix-like DNA-binding domain superfamily/Winged helix DNA-binding domain"/>
    <property type="match status" value="1"/>
</dbReference>
<evidence type="ECO:0000256" key="5">
    <source>
        <dbReference type="ARBA" id="ARBA00022490"/>
    </source>
</evidence>
<dbReference type="InterPro" id="IPR036388">
    <property type="entry name" value="WH-like_DNA-bd_sf"/>
</dbReference>
<proteinExistence type="inferred from homology"/>
<dbReference type="GO" id="GO:0008180">
    <property type="term" value="C:COP9 signalosome"/>
    <property type="evidence" value="ECO:0007669"/>
    <property type="project" value="UniProtKB-KW"/>
</dbReference>
<keyword evidence="5" id="KW-0963">Cytoplasm</keyword>
<evidence type="ECO:0000259" key="8">
    <source>
        <dbReference type="PROSITE" id="PS50250"/>
    </source>
</evidence>
<dbReference type="OMA" id="KNIMHTV"/>
<feature type="non-terminal residue" evidence="9">
    <location>
        <position position="1"/>
    </location>
</feature>
<dbReference type="RefSeq" id="XP_040725579.1">
    <property type="nucleotide sequence ID" value="XM_040867415.1"/>
</dbReference>
<gene>
    <name evidence="9" type="ORF">BCR37DRAFT_342041</name>
</gene>
<dbReference type="InterPro" id="IPR040134">
    <property type="entry name" value="PSMD12/CSN4"/>
</dbReference>
<evidence type="ECO:0000256" key="1">
    <source>
        <dbReference type="ARBA" id="ARBA00004123"/>
    </source>
</evidence>
<feature type="non-terminal residue" evidence="9">
    <location>
        <position position="285"/>
    </location>
</feature>
<keyword evidence="6" id="KW-0736">Signalosome</keyword>
<accession>A0A1Y2FFI7</accession>
<dbReference type="Proteomes" id="UP000193685">
    <property type="component" value="Unassembled WGS sequence"/>
</dbReference>
<dbReference type="InterPro" id="IPR000717">
    <property type="entry name" value="PCI_dom"/>
</dbReference>
<organism evidence="9 10">
    <name type="scientific">Protomyces lactucae-debilis</name>
    <dbReference type="NCBI Taxonomy" id="2754530"/>
    <lineage>
        <taxon>Eukaryota</taxon>
        <taxon>Fungi</taxon>
        <taxon>Dikarya</taxon>
        <taxon>Ascomycota</taxon>
        <taxon>Taphrinomycotina</taxon>
        <taxon>Taphrinomycetes</taxon>
        <taxon>Taphrinales</taxon>
        <taxon>Protomycetaceae</taxon>
        <taxon>Protomyces</taxon>
    </lineage>
</organism>
<keyword evidence="7" id="KW-0539">Nucleus</keyword>
<dbReference type="PANTHER" id="PTHR10855:SF2">
    <property type="entry name" value="COP9 SIGNALOSOME COMPLEX SUBUNIT 4"/>
    <property type="match status" value="1"/>
</dbReference>
<dbReference type="PANTHER" id="PTHR10855">
    <property type="entry name" value="26S PROTEASOME NON-ATPASE REGULATORY SUBUNIT 12/COP9 SIGNALOSOME COMPLEX SUBUNIT 4"/>
    <property type="match status" value="1"/>
</dbReference>
<comment type="caution">
    <text evidence="9">The sequence shown here is derived from an EMBL/GenBank/DDBJ whole genome shotgun (WGS) entry which is preliminary data.</text>
</comment>
<evidence type="ECO:0000256" key="4">
    <source>
        <dbReference type="ARBA" id="ARBA00014881"/>
    </source>
</evidence>
<dbReference type="Pfam" id="PF22241">
    <property type="entry name" value="PSMD12-CSN4_N"/>
    <property type="match status" value="1"/>
</dbReference>
<feature type="domain" description="PCI" evidence="8">
    <location>
        <begin position="119"/>
        <end position="285"/>
    </location>
</feature>
<evidence type="ECO:0000313" key="9">
    <source>
        <dbReference type="EMBL" id="ORY82708.1"/>
    </source>
</evidence>
<evidence type="ECO:0000256" key="7">
    <source>
        <dbReference type="ARBA" id="ARBA00023242"/>
    </source>
</evidence>
<dbReference type="InterPro" id="IPR054559">
    <property type="entry name" value="PSMD12-CSN4-like_N"/>
</dbReference>
<comment type="subcellular location">
    <subcellularLocation>
        <location evidence="2">Cytoplasm</location>
    </subcellularLocation>
    <subcellularLocation>
        <location evidence="1">Nucleus</location>
    </subcellularLocation>
</comment>
<reference evidence="9 10" key="1">
    <citation type="submission" date="2016-07" db="EMBL/GenBank/DDBJ databases">
        <title>Pervasive Adenine N6-methylation of Active Genes in Fungi.</title>
        <authorList>
            <consortium name="DOE Joint Genome Institute"/>
            <person name="Mondo S.J."/>
            <person name="Dannebaum R.O."/>
            <person name="Kuo R.C."/>
            <person name="Labutti K."/>
            <person name="Haridas S."/>
            <person name="Kuo A."/>
            <person name="Salamov A."/>
            <person name="Ahrendt S.R."/>
            <person name="Lipzen A."/>
            <person name="Sullivan W."/>
            <person name="Andreopoulos W.B."/>
            <person name="Clum A."/>
            <person name="Lindquist E."/>
            <person name="Daum C."/>
            <person name="Ramamoorthy G.K."/>
            <person name="Gryganskyi A."/>
            <person name="Culley D."/>
            <person name="Magnuson J.K."/>
            <person name="James T.Y."/>
            <person name="O'Malley M.A."/>
            <person name="Stajich J.E."/>
            <person name="Spatafora J.W."/>
            <person name="Visel A."/>
            <person name="Grigoriev I.V."/>
        </authorList>
    </citation>
    <scope>NUCLEOTIDE SEQUENCE [LARGE SCALE GENOMIC DNA]</scope>
    <source>
        <strain evidence="9 10">12-1054</strain>
    </source>
</reference>
<dbReference type="SUPFAM" id="SSF46785">
    <property type="entry name" value="Winged helix' DNA-binding domain"/>
    <property type="match status" value="1"/>
</dbReference>
<dbReference type="GO" id="GO:0005829">
    <property type="term" value="C:cytosol"/>
    <property type="evidence" value="ECO:0007669"/>
    <property type="project" value="TreeGrafter"/>
</dbReference>
<dbReference type="InterPro" id="IPR036390">
    <property type="entry name" value="WH_DNA-bd_sf"/>
</dbReference>
<keyword evidence="10" id="KW-1185">Reference proteome</keyword>
<evidence type="ECO:0000313" key="10">
    <source>
        <dbReference type="Proteomes" id="UP000193685"/>
    </source>
</evidence>
<dbReference type="Pfam" id="PF01399">
    <property type="entry name" value="PCI"/>
    <property type="match status" value="1"/>
</dbReference>
<comment type="similarity">
    <text evidence="3">Belongs to the CSN4 family.</text>
</comment>
<evidence type="ECO:0000256" key="3">
    <source>
        <dbReference type="ARBA" id="ARBA00010417"/>
    </source>
</evidence>
<sequence length="285" mass="32004">EDHLRFMLDRITVRSAVFEEQISLLRETLATVFEGQHDFMEAARMLQAISLESGQRSISDNQKLNIYIRILRCLLEEDEAIEADAYLNRASHLVTPTTDPAILVHFKLCQARIFDAKRRFLDAGIRYYELSLMSDHVAAEERQFCLAAALVCAVLAPAGPPRSNFLNTLYKNEATHSLEHFTILEKMFLDRLITPVELEQFAATLRPHQMALLADGTTVLTRAVIEHNVLAASKIFDNIATETLATLLGLTPAKAERFARGMIESGRLMGKIDQVSGIIDFASQE</sequence>
<evidence type="ECO:0000256" key="6">
    <source>
        <dbReference type="ARBA" id="ARBA00022790"/>
    </source>
</evidence>
<dbReference type="STRING" id="56484.A0A1Y2FFI7"/>
<dbReference type="AlphaFoldDB" id="A0A1Y2FFI7"/>